<feature type="domain" description="IMS import disulfide relay-system CHCH-CHCH-like Cx9C" evidence="2">
    <location>
        <begin position="7"/>
        <end position="49"/>
    </location>
</feature>
<evidence type="ECO:0000313" key="4">
    <source>
        <dbReference type="Proteomes" id="UP000789706"/>
    </source>
</evidence>
<organism evidence="3 4">
    <name type="scientific">Diversispora eburnea</name>
    <dbReference type="NCBI Taxonomy" id="1213867"/>
    <lineage>
        <taxon>Eukaryota</taxon>
        <taxon>Fungi</taxon>
        <taxon>Fungi incertae sedis</taxon>
        <taxon>Mucoromycota</taxon>
        <taxon>Glomeromycotina</taxon>
        <taxon>Glomeromycetes</taxon>
        <taxon>Diversisporales</taxon>
        <taxon>Diversisporaceae</taxon>
        <taxon>Diversispora</taxon>
    </lineage>
</organism>
<dbReference type="Gene3D" id="1.10.287.2900">
    <property type="match status" value="2"/>
</dbReference>
<feature type="domain" description="IMS import disulfide relay-system CHCH-CHCH-like Cx9C" evidence="2">
    <location>
        <begin position="53"/>
        <end position="94"/>
    </location>
</feature>
<reference evidence="3" key="1">
    <citation type="submission" date="2021-06" db="EMBL/GenBank/DDBJ databases">
        <authorList>
            <person name="Kallberg Y."/>
            <person name="Tangrot J."/>
            <person name="Rosling A."/>
        </authorList>
    </citation>
    <scope>NUCLEOTIDE SEQUENCE</scope>
    <source>
        <strain evidence="3">AZ414A</strain>
    </source>
</reference>
<feature type="region of interest" description="Disordered" evidence="1">
    <location>
        <begin position="98"/>
        <end position="123"/>
    </location>
</feature>
<feature type="compositionally biased region" description="Polar residues" evidence="1">
    <location>
        <begin position="98"/>
        <end position="108"/>
    </location>
</feature>
<dbReference type="GO" id="GO:0045333">
    <property type="term" value="P:cellular respiration"/>
    <property type="evidence" value="ECO:0007669"/>
    <property type="project" value="TreeGrafter"/>
</dbReference>
<dbReference type="PANTHER" id="PTHR47106">
    <property type="entry name" value="COILED-COIL-HELIX-COILED-COIL-HELIX DOMAIN-CONTAINING PROTEIN 5"/>
    <property type="match status" value="1"/>
</dbReference>
<dbReference type="EMBL" id="CAJVPK010000443">
    <property type="protein sequence ID" value="CAG8511089.1"/>
    <property type="molecule type" value="Genomic_DNA"/>
</dbReference>
<dbReference type="Proteomes" id="UP000789706">
    <property type="component" value="Unassembled WGS sequence"/>
</dbReference>
<dbReference type="PANTHER" id="PTHR47106:SF1">
    <property type="entry name" value="COILED-COIL-HELIX-COILED-COIL-HELIX DOMAIN-CONTAINING PROTEIN 5"/>
    <property type="match status" value="1"/>
</dbReference>
<comment type="caution">
    <text evidence="3">The sequence shown here is derived from an EMBL/GenBank/DDBJ whole genome shotgun (WGS) entry which is preliminary data.</text>
</comment>
<keyword evidence="4" id="KW-1185">Reference proteome</keyword>
<evidence type="ECO:0000256" key="1">
    <source>
        <dbReference type="SAM" id="MobiDB-lite"/>
    </source>
</evidence>
<dbReference type="InterPro" id="IPR031731">
    <property type="entry name" value="CX9C"/>
</dbReference>
<feature type="compositionally biased region" description="Low complexity" evidence="1">
    <location>
        <begin position="109"/>
        <end position="123"/>
    </location>
</feature>
<dbReference type="GO" id="GO:0005758">
    <property type="term" value="C:mitochondrial intermembrane space"/>
    <property type="evidence" value="ECO:0007669"/>
    <property type="project" value="TreeGrafter"/>
</dbReference>
<dbReference type="Pfam" id="PF16860">
    <property type="entry name" value="CX9C"/>
    <property type="match status" value="2"/>
</dbReference>
<evidence type="ECO:0000313" key="3">
    <source>
        <dbReference type="EMBL" id="CAG8511089.1"/>
    </source>
</evidence>
<dbReference type="InterPro" id="IPR052848">
    <property type="entry name" value="CHCH_domain-containing_protein"/>
</dbReference>
<dbReference type="OrthoDB" id="2581252at2759"/>
<proteinExistence type="predicted"/>
<sequence length="123" mass="14056">MNATLFQVMKYCGEQLDIYQRCVENHPEGWHSECLEQKRKLTKCSEEKVPEIKMVKQKCNNVIVAFDECLAKNESDPEVCRDQLKALYECTENNAGGISITDSGNLTGENQNIENENSSIHKR</sequence>
<dbReference type="PROSITE" id="PS51808">
    <property type="entry name" value="CHCH"/>
    <property type="match status" value="2"/>
</dbReference>
<name>A0A9N9F517_9GLOM</name>
<gene>
    <name evidence="3" type="ORF">DEBURN_LOCUS5180</name>
</gene>
<dbReference type="AlphaFoldDB" id="A0A9N9F517"/>
<accession>A0A9N9F517</accession>
<evidence type="ECO:0000259" key="2">
    <source>
        <dbReference type="Pfam" id="PF16860"/>
    </source>
</evidence>
<protein>
    <submittedName>
        <fullName evidence="3">557_t:CDS:1</fullName>
    </submittedName>
</protein>